<evidence type="ECO:0000256" key="5">
    <source>
        <dbReference type="ARBA" id="ARBA00022692"/>
    </source>
</evidence>
<organism evidence="10 11">
    <name type="scientific">Kocuria subflava</name>
    <dbReference type="NCBI Taxonomy" id="1736139"/>
    <lineage>
        <taxon>Bacteria</taxon>
        <taxon>Bacillati</taxon>
        <taxon>Actinomycetota</taxon>
        <taxon>Actinomycetes</taxon>
        <taxon>Micrococcales</taxon>
        <taxon>Micrococcaceae</taxon>
        <taxon>Kocuria</taxon>
    </lineage>
</organism>
<evidence type="ECO:0000256" key="8">
    <source>
        <dbReference type="SAM" id="MobiDB-lite"/>
    </source>
</evidence>
<feature type="transmembrane region" description="Helical" evidence="9">
    <location>
        <begin position="230"/>
        <end position="250"/>
    </location>
</feature>
<comment type="caution">
    <text evidence="10">The sequence shown here is derived from an EMBL/GenBank/DDBJ whole genome shotgun (WGS) entry which is preliminary data.</text>
</comment>
<proteinExistence type="predicted"/>
<dbReference type="PANTHER" id="PTHR33908">
    <property type="entry name" value="MANNOSYLTRANSFERASE YKCB-RELATED"/>
    <property type="match status" value="1"/>
</dbReference>
<feature type="transmembrane region" description="Helical" evidence="9">
    <location>
        <begin position="319"/>
        <end position="337"/>
    </location>
</feature>
<feature type="transmembrane region" description="Helical" evidence="9">
    <location>
        <begin position="349"/>
        <end position="366"/>
    </location>
</feature>
<evidence type="ECO:0000256" key="6">
    <source>
        <dbReference type="ARBA" id="ARBA00022989"/>
    </source>
</evidence>
<dbReference type="GO" id="GO:0016763">
    <property type="term" value="F:pentosyltransferase activity"/>
    <property type="evidence" value="ECO:0007669"/>
    <property type="project" value="TreeGrafter"/>
</dbReference>
<comment type="subcellular location">
    <subcellularLocation>
        <location evidence="1">Cell membrane</location>
        <topology evidence="1">Multi-pass membrane protein</topology>
    </subcellularLocation>
</comment>
<feature type="transmembrane region" description="Helical" evidence="9">
    <location>
        <begin position="165"/>
        <end position="182"/>
    </location>
</feature>
<dbReference type="InterPro" id="IPR050297">
    <property type="entry name" value="LipidA_mod_glycosyltrf_83"/>
</dbReference>
<feature type="transmembrane region" description="Helical" evidence="9">
    <location>
        <begin position="35"/>
        <end position="54"/>
    </location>
</feature>
<feature type="region of interest" description="Disordered" evidence="8">
    <location>
        <begin position="511"/>
        <end position="546"/>
    </location>
</feature>
<feature type="region of interest" description="Disordered" evidence="8">
    <location>
        <begin position="1"/>
        <end position="28"/>
    </location>
</feature>
<name>A0A846TRJ8_9MICC</name>
<dbReference type="GO" id="GO:0005886">
    <property type="term" value="C:plasma membrane"/>
    <property type="evidence" value="ECO:0007669"/>
    <property type="project" value="UniProtKB-SubCell"/>
</dbReference>
<evidence type="ECO:0008006" key="12">
    <source>
        <dbReference type="Google" id="ProtNLM"/>
    </source>
</evidence>
<dbReference type="RefSeq" id="WP_157980408.1">
    <property type="nucleotide sequence ID" value="NZ_JAAVUN010000001.1"/>
</dbReference>
<evidence type="ECO:0000256" key="9">
    <source>
        <dbReference type="SAM" id="Phobius"/>
    </source>
</evidence>
<keyword evidence="5 9" id="KW-0812">Transmembrane</keyword>
<dbReference type="PANTHER" id="PTHR33908:SF11">
    <property type="entry name" value="MEMBRANE PROTEIN"/>
    <property type="match status" value="1"/>
</dbReference>
<keyword evidence="6 9" id="KW-1133">Transmembrane helix</keyword>
<protein>
    <recommendedName>
        <fullName evidence="12">Glycosyltransferase RgtA/B/C/D-like domain-containing protein</fullName>
    </recommendedName>
</protein>
<evidence type="ECO:0000256" key="4">
    <source>
        <dbReference type="ARBA" id="ARBA00022679"/>
    </source>
</evidence>
<keyword evidence="11" id="KW-1185">Reference proteome</keyword>
<feature type="transmembrane region" description="Helical" evidence="9">
    <location>
        <begin position="115"/>
        <end position="133"/>
    </location>
</feature>
<evidence type="ECO:0000313" key="11">
    <source>
        <dbReference type="Proteomes" id="UP000521379"/>
    </source>
</evidence>
<dbReference type="GO" id="GO:0009103">
    <property type="term" value="P:lipopolysaccharide biosynthetic process"/>
    <property type="evidence" value="ECO:0007669"/>
    <property type="project" value="UniProtKB-ARBA"/>
</dbReference>
<feature type="transmembrane region" description="Helical" evidence="9">
    <location>
        <begin position="140"/>
        <end position="159"/>
    </location>
</feature>
<dbReference type="EMBL" id="JAAVUN010000001">
    <property type="protein sequence ID" value="NKE08464.1"/>
    <property type="molecule type" value="Genomic_DNA"/>
</dbReference>
<feature type="transmembrane region" description="Helical" evidence="9">
    <location>
        <begin position="75"/>
        <end position="95"/>
    </location>
</feature>
<sequence length="546" mass="59232">MNNSSPRAMAETSQDKAPAVTGGTTSGATSTLPRIPWWPSLVAAVLAGIVAFWGMTQPQFWFDETATISAVERPLSSMVGMLSTIDAVHGLYYLVMYPWAAVFGTSELAMRTPSALGLMVTAAVITRIGMTYARRYMPQRMVFVGLLIAVIGAVLPGLTWTGQEARGYAMAAMSVSLAWWCFERFIVTRNGLLMVGFGLALAAATGFSLYCIFLLPVFFIRVLALGWKAALNYAIAGVLVVVACAPLAYIGSLQSAQVSWIHYTLREVLYYMAYHVFFISPRNYRGDFSDQIMAIAPFLALFAVLITVAGLILSRARGIMLWLLALIFFPFAVVVVAQLTGGQYFQERYLAFTSPAVVVLLALGLAAIPWRVAGAVLAVVFAGLSFPSLLGQNGEFAKDDAYGTAAQEAEQADTVIFMNEQHRGIFIAYPPEHEVADPMLVVDAADSETLWGINQPYELAWELEDTGSVAVVSYHDDANFPLVEGNLLENQCTLEDDNWDSRFRVTTFECPDTIPNAQEPDAAGPTPQEPGTQDQAGEAEPVTPGA</sequence>
<reference evidence="10 11" key="1">
    <citation type="submission" date="2020-02" db="EMBL/GenBank/DDBJ databases">
        <authorList>
            <person name="Sun Q."/>
        </authorList>
    </citation>
    <scope>NUCLEOTIDE SEQUENCE [LARGE SCALE GENOMIC DNA]</scope>
    <source>
        <strain evidence="10 11">YIM 13062</strain>
    </source>
</reference>
<feature type="transmembrane region" description="Helical" evidence="9">
    <location>
        <begin position="194"/>
        <end position="224"/>
    </location>
</feature>
<keyword evidence="4" id="KW-0808">Transferase</keyword>
<dbReference type="Proteomes" id="UP000521379">
    <property type="component" value="Unassembled WGS sequence"/>
</dbReference>
<evidence type="ECO:0000256" key="3">
    <source>
        <dbReference type="ARBA" id="ARBA00022676"/>
    </source>
</evidence>
<evidence type="ECO:0000256" key="1">
    <source>
        <dbReference type="ARBA" id="ARBA00004651"/>
    </source>
</evidence>
<dbReference type="AlphaFoldDB" id="A0A846TRJ8"/>
<evidence type="ECO:0000313" key="10">
    <source>
        <dbReference type="EMBL" id="NKE08464.1"/>
    </source>
</evidence>
<keyword evidence="3" id="KW-0328">Glycosyltransferase</keyword>
<feature type="transmembrane region" description="Helical" evidence="9">
    <location>
        <begin position="292"/>
        <end position="313"/>
    </location>
</feature>
<keyword evidence="2" id="KW-1003">Cell membrane</keyword>
<keyword evidence="7 9" id="KW-0472">Membrane</keyword>
<evidence type="ECO:0000256" key="7">
    <source>
        <dbReference type="ARBA" id="ARBA00023136"/>
    </source>
</evidence>
<accession>A0A846TRJ8</accession>
<evidence type="ECO:0000256" key="2">
    <source>
        <dbReference type="ARBA" id="ARBA00022475"/>
    </source>
</evidence>
<gene>
    <name evidence="10" type="ORF">GTW58_00575</name>
</gene>